<feature type="domain" description="Autotransporter" evidence="3">
    <location>
        <begin position="357"/>
        <end position="632"/>
    </location>
</feature>
<evidence type="ECO:0000313" key="5">
    <source>
        <dbReference type="Proteomes" id="UP001159100"/>
    </source>
</evidence>
<dbReference type="Pfam" id="PF13350">
    <property type="entry name" value="Y_phosphatase3"/>
    <property type="match status" value="1"/>
</dbReference>
<dbReference type="SMART" id="SM00869">
    <property type="entry name" value="Autotransporter"/>
    <property type="match status" value="1"/>
</dbReference>
<dbReference type="SUPFAM" id="SSF103515">
    <property type="entry name" value="Autotransporter"/>
    <property type="match status" value="1"/>
</dbReference>
<dbReference type="InterPro" id="IPR005546">
    <property type="entry name" value="Autotransporte_beta"/>
</dbReference>
<keyword evidence="5" id="KW-1185">Reference proteome</keyword>
<proteinExistence type="inferred from homology"/>
<protein>
    <submittedName>
        <fullName evidence="4">Tyrosine-protein phosphatase</fullName>
    </submittedName>
</protein>
<dbReference type="SUPFAM" id="SSF52799">
    <property type="entry name" value="(Phosphotyrosine protein) phosphatases II"/>
    <property type="match status" value="1"/>
</dbReference>
<evidence type="ECO:0000313" key="4">
    <source>
        <dbReference type="EMBL" id="MDI2594458.1"/>
    </source>
</evidence>
<keyword evidence="2" id="KW-0732">Signal</keyword>
<feature type="signal peptide" evidence="2">
    <location>
        <begin position="1"/>
        <end position="16"/>
    </location>
</feature>
<dbReference type="Gene3D" id="2.40.128.130">
    <property type="entry name" value="Autotransporter beta-domain"/>
    <property type="match status" value="1"/>
</dbReference>
<dbReference type="InterPro" id="IPR036709">
    <property type="entry name" value="Autotransporte_beta_dom_sf"/>
</dbReference>
<dbReference type="PROSITE" id="PS51208">
    <property type="entry name" value="AUTOTRANSPORTER"/>
    <property type="match status" value="1"/>
</dbReference>
<accession>A0ABT6QU77</accession>
<comment type="similarity">
    <text evidence="1">Belongs to the protein-tyrosine phosphatase family.</text>
</comment>
<dbReference type="Gene3D" id="3.90.190.10">
    <property type="entry name" value="Protein tyrosine phosphatase superfamily"/>
    <property type="match status" value="1"/>
</dbReference>
<evidence type="ECO:0000256" key="1">
    <source>
        <dbReference type="ARBA" id="ARBA00009580"/>
    </source>
</evidence>
<reference evidence="4 5" key="1">
    <citation type="submission" date="2023-02" db="EMBL/GenBank/DDBJ databases">
        <title>Pseudomonas chrutzelriedensis sp. nov., a potently antifungal strain isolated from moss.</title>
        <authorList>
            <person name="Schnyder A."/>
            <person name="Kalawong R."/>
            <person name="Eberl L."/>
            <person name="Agnoli K."/>
        </authorList>
    </citation>
    <scope>NUCLEOTIDE SEQUENCE [LARGE SCALE GENOMIC DNA]</scope>
    <source>
        <strain evidence="4 5">681</strain>
    </source>
</reference>
<dbReference type="InterPro" id="IPR029021">
    <property type="entry name" value="Prot-tyrosine_phosphatase-like"/>
</dbReference>
<comment type="caution">
    <text evidence="4">The sequence shown here is derived from an EMBL/GenBank/DDBJ whole genome shotgun (WGS) entry which is preliminary data.</text>
</comment>
<dbReference type="PANTHER" id="PTHR31126:SF1">
    <property type="entry name" value="TYROSINE SPECIFIC PROTEIN PHOSPHATASES DOMAIN-CONTAINING PROTEIN"/>
    <property type="match status" value="1"/>
</dbReference>
<evidence type="ECO:0000256" key="2">
    <source>
        <dbReference type="SAM" id="SignalP"/>
    </source>
</evidence>
<gene>
    <name evidence="4" type="ORF">POF45_23950</name>
</gene>
<dbReference type="EMBL" id="JARBWL010000002">
    <property type="protein sequence ID" value="MDI2594458.1"/>
    <property type="molecule type" value="Genomic_DNA"/>
</dbReference>
<name>A0ABT6QU77_9PSED</name>
<dbReference type="Pfam" id="PF03797">
    <property type="entry name" value="Autotransporter"/>
    <property type="match status" value="1"/>
</dbReference>
<dbReference type="InterPro" id="IPR026893">
    <property type="entry name" value="Tyr/Ser_Pase_IphP-type"/>
</dbReference>
<dbReference type="Proteomes" id="UP001159100">
    <property type="component" value="Unassembled WGS sequence"/>
</dbReference>
<sequence>MSLASVLCLQTATALAASTPLNTPVLSGIDNFRDVAGTTTAYSTRHGGTMRGGVFYRSNALTPAGSDLAVLNSLNISNVFDLRTPAEIAGTPDTLPAGARYTNINIIGTASSDSFMPTSAAAARSMLQNMNRTFVTDSGVRSRFAQLFRDLASSEDAALFHCTAGKDRTGWTAAVLQTLAGVDSATVMSDYLATNTYTAARVSATLAQMNKLSPAAAAIYAPLLGVEASYLQAGLDQVTASYGTMDNYLKEGLGLDQATIYVLRGKLVKYALLPGEPDLSGNAAAGAGLLNALQDSPLSGRYTAYNYYLQSAIDAGTLGGVESRVGGQVHADAASYLLRQPALIDDTIRPYIAGNTLQAGQSSLWMSALAGYLGTDGSNRVASSGEHSAGTLVGGVHRFDAQTSAHGEFGYNQGSISAAGGTVKTDSTFVSIGGRYGFADLESGLYAAILASAGYIDYDSKRDLGGGLGSAKGDTDGSFYSAKASLGYLTIQGPLHLEPEIGVRVAHLNLDGFQEKGSELALDVDSVGQTVTSLVTDLKVGFDPRPMADWRLTPALSLGYERALSDPRVTGKGTVYAIGIEQESAFASRNLYKAGLNLTATRGVVSLGADLKVMGGGDSSGVGGNLSASIAF</sequence>
<organism evidence="4 5">
    <name type="scientific">Pseudomonas fungipugnans</name>
    <dbReference type="NCBI Taxonomy" id="3024217"/>
    <lineage>
        <taxon>Bacteria</taxon>
        <taxon>Pseudomonadati</taxon>
        <taxon>Pseudomonadota</taxon>
        <taxon>Gammaproteobacteria</taxon>
        <taxon>Pseudomonadales</taxon>
        <taxon>Pseudomonadaceae</taxon>
        <taxon>Pseudomonas</taxon>
    </lineage>
</organism>
<dbReference type="PANTHER" id="PTHR31126">
    <property type="entry name" value="TYROSINE-PROTEIN PHOSPHATASE"/>
    <property type="match status" value="1"/>
</dbReference>
<evidence type="ECO:0000259" key="3">
    <source>
        <dbReference type="PROSITE" id="PS51208"/>
    </source>
</evidence>
<feature type="chain" id="PRO_5046508513" evidence="2">
    <location>
        <begin position="17"/>
        <end position="632"/>
    </location>
</feature>
<dbReference type="PROSITE" id="PS00383">
    <property type="entry name" value="TYR_PHOSPHATASE_1"/>
    <property type="match status" value="1"/>
</dbReference>
<dbReference type="InterPro" id="IPR016130">
    <property type="entry name" value="Tyr_Pase_AS"/>
</dbReference>